<sequence length="318" mass="33883">MPAAMMTPMTLKRIQKEIKDLQNLKKEDLGDIVLEPSDNLQVWNGSIPGPQGSVYEGGVFKLEIQLPNDYPFSAPRVSFKTKIYHMNISDAGGICIDILKSNWSPALSLFKVMLSLSSLLTDPNPRDPLVATIATQYTRNRKEHDSTAREWTRLHAAKPGVATASASKPTPAPTPAFSRTSRSSRHPAVPTSTSTAVAGSSRSTVLPDALIILTSEEEDNGSSRPKRKRGTTINNTSANAAASSSRSSTGATTGSGEVLDLVESDEEEKLEAGSRAKKARTQRAKPPSTRSASGSGAANSGARRSGRRAAADVIVIDD</sequence>
<feature type="compositionally biased region" description="Polar residues" evidence="6">
    <location>
        <begin position="190"/>
        <end position="204"/>
    </location>
</feature>
<evidence type="ECO:0000259" key="7">
    <source>
        <dbReference type="PROSITE" id="PS50127"/>
    </source>
</evidence>
<dbReference type="InterPro" id="IPR016135">
    <property type="entry name" value="UBQ-conjugating_enzyme/RWD"/>
</dbReference>
<dbReference type="FunFam" id="3.10.110.10:FF:000060">
    <property type="entry name" value="Ubiquitin conjugating enzyme (UbcB)"/>
    <property type="match status" value="1"/>
</dbReference>
<dbReference type="PROSITE" id="PS50127">
    <property type="entry name" value="UBC_2"/>
    <property type="match status" value="1"/>
</dbReference>
<evidence type="ECO:0000256" key="4">
    <source>
        <dbReference type="ARBA" id="ARBA00022786"/>
    </source>
</evidence>
<feature type="domain" description="UBC core" evidence="7">
    <location>
        <begin position="9"/>
        <end position="157"/>
    </location>
</feature>
<dbReference type="Pfam" id="PF00179">
    <property type="entry name" value="UQ_con"/>
    <property type="match status" value="1"/>
</dbReference>
<feature type="compositionally biased region" description="Acidic residues" evidence="6">
    <location>
        <begin position="260"/>
        <end position="269"/>
    </location>
</feature>
<organism evidence="8 9">
    <name type="scientific">Crepidotus variabilis</name>
    <dbReference type="NCBI Taxonomy" id="179855"/>
    <lineage>
        <taxon>Eukaryota</taxon>
        <taxon>Fungi</taxon>
        <taxon>Dikarya</taxon>
        <taxon>Basidiomycota</taxon>
        <taxon>Agaricomycotina</taxon>
        <taxon>Agaricomycetes</taxon>
        <taxon>Agaricomycetidae</taxon>
        <taxon>Agaricales</taxon>
        <taxon>Agaricineae</taxon>
        <taxon>Crepidotaceae</taxon>
        <taxon>Crepidotus</taxon>
    </lineage>
</organism>
<proteinExistence type="predicted"/>
<comment type="caution">
    <text evidence="8">The sequence shown here is derived from an EMBL/GenBank/DDBJ whole genome shotgun (WGS) entry which is preliminary data.</text>
</comment>
<evidence type="ECO:0000256" key="2">
    <source>
        <dbReference type="ARBA" id="ARBA00022679"/>
    </source>
</evidence>
<dbReference type="SMART" id="SM00212">
    <property type="entry name" value="UBCc"/>
    <property type="match status" value="1"/>
</dbReference>
<dbReference type="InterPro" id="IPR000608">
    <property type="entry name" value="UBC"/>
</dbReference>
<accession>A0A9P6EKE7</accession>
<feature type="region of interest" description="Disordered" evidence="6">
    <location>
        <begin position="158"/>
        <end position="318"/>
    </location>
</feature>
<dbReference type="Proteomes" id="UP000807306">
    <property type="component" value="Unassembled WGS sequence"/>
</dbReference>
<keyword evidence="5" id="KW-0067">ATP-binding</keyword>
<evidence type="ECO:0000256" key="5">
    <source>
        <dbReference type="ARBA" id="ARBA00022840"/>
    </source>
</evidence>
<dbReference type="EC" id="2.3.2.23" evidence="1"/>
<dbReference type="PANTHER" id="PTHR24068">
    <property type="entry name" value="UBIQUITIN-CONJUGATING ENZYME E2"/>
    <property type="match status" value="1"/>
</dbReference>
<evidence type="ECO:0000256" key="3">
    <source>
        <dbReference type="ARBA" id="ARBA00022741"/>
    </source>
</evidence>
<gene>
    <name evidence="8" type="ORF">CPB83DRAFT_848962</name>
</gene>
<dbReference type="GO" id="GO:0005524">
    <property type="term" value="F:ATP binding"/>
    <property type="evidence" value="ECO:0007669"/>
    <property type="project" value="UniProtKB-KW"/>
</dbReference>
<evidence type="ECO:0000256" key="6">
    <source>
        <dbReference type="SAM" id="MobiDB-lite"/>
    </source>
</evidence>
<keyword evidence="9" id="KW-1185">Reference proteome</keyword>
<protein>
    <recommendedName>
        <fullName evidence="1">E2 ubiquitin-conjugating enzyme</fullName>
        <ecNumber evidence="1">2.3.2.23</ecNumber>
    </recommendedName>
</protein>
<name>A0A9P6EKE7_9AGAR</name>
<feature type="compositionally biased region" description="Low complexity" evidence="6">
    <location>
        <begin position="231"/>
        <end position="259"/>
    </location>
</feature>
<dbReference type="Gene3D" id="3.10.110.10">
    <property type="entry name" value="Ubiquitin Conjugating Enzyme"/>
    <property type="match status" value="1"/>
</dbReference>
<keyword evidence="2" id="KW-0808">Transferase</keyword>
<dbReference type="AlphaFoldDB" id="A0A9P6EKE7"/>
<keyword evidence="3" id="KW-0547">Nucleotide-binding</keyword>
<evidence type="ECO:0000313" key="8">
    <source>
        <dbReference type="EMBL" id="KAF9531398.1"/>
    </source>
</evidence>
<evidence type="ECO:0000313" key="9">
    <source>
        <dbReference type="Proteomes" id="UP000807306"/>
    </source>
</evidence>
<keyword evidence="4" id="KW-0833">Ubl conjugation pathway</keyword>
<dbReference type="OrthoDB" id="7851174at2759"/>
<feature type="compositionally biased region" description="Low complexity" evidence="6">
    <location>
        <begin position="290"/>
        <end position="303"/>
    </location>
</feature>
<dbReference type="GO" id="GO:0061631">
    <property type="term" value="F:ubiquitin conjugating enzyme activity"/>
    <property type="evidence" value="ECO:0007669"/>
    <property type="project" value="UniProtKB-EC"/>
</dbReference>
<dbReference type="SUPFAM" id="SSF54495">
    <property type="entry name" value="UBC-like"/>
    <property type="match status" value="1"/>
</dbReference>
<reference evidence="8" key="1">
    <citation type="submission" date="2020-11" db="EMBL/GenBank/DDBJ databases">
        <authorList>
            <consortium name="DOE Joint Genome Institute"/>
            <person name="Ahrendt S."/>
            <person name="Riley R."/>
            <person name="Andreopoulos W."/>
            <person name="Labutti K."/>
            <person name="Pangilinan J."/>
            <person name="Ruiz-Duenas F.J."/>
            <person name="Barrasa J.M."/>
            <person name="Sanchez-Garcia M."/>
            <person name="Camarero S."/>
            <person name="Miyauchi S."/>
            <person name="Serrano A."/>
            <person name="Linde D."/>
            <person name="Babiker R."/>
            <person name="Drula E."/>
            <person name="Ayuso-Fernandez I."/>
            <person name="Pacheco R."/>
            <person name="Padilla G."/>
            <person name="Ferreira P."/>
            <person name="Barriuso J."/>
            <person name="Kellner H."/>
            <person name="Castanera R."/>
            <person name="Alfaro M."/>
            <person name="Ramirez L."/>
            <person name="Pisabarro A.G."/>
            <person name="Kuo A."/>
            <person name="Tritt A."/>
            <person name="Lipzen A."/>
            <person name="He G."/>
            <person name="Yan M."/>
            <person name="Ng V."/>
            <person name="Cullen D."/>
            <person name="Martin F."/>
            <person name="Rosso M.-N."/>
            <person name="Henrissat B."/>
            <person name="Hibbett D."/>
            <person name="Martinez A.T."/>
            <person name="Grigoriev I.V."/>
        </authorList>
    </citation>
    <scope>NUCLEOTIDE SEQUENCE</scope>
    <source>
        <strain evidence="8">CBS 506.95</strain>
    </source>
</reference>
<dbReference type="EMBL" id="MU157835">
    <property type="protein sequence ID" value="KAF9531398.1"/>
    <property type="molecule type" value="Genomic_DNA"/>
</dbReference>
<evidence type="ECO:0000256" key="1">
    <source>
        <dbReference type="ARBA" id="ARBA00012486"/>
    </source>
</evidence>